<proteinExistence type="predicted"/>
<protein>
    <submittedName>
        <fullName evidence="1">Uncharacterized protein</fullName>
    </submittedName>
</protein>
<sequence length="53" mass="5986">MLVDHSALDDPNLIFKCEGGGFTRLDKIFNGQLQRVLETFNEFIWKDGEANAA</sequence>
<dbReference type="Proteomes" id="UP000839052">
    <property type="component" value="Chromosome"/>
</dbReference>
<name>A0ABM8YVU0_9PROT</name>
<evidence type="ECO:0000313" key="2">
    <source>
        <dbReference type="Proteomes" id="UP000839052"/>
    </source>
</evidence>
<dbReference type="EMBL" id="OU912926">
    <property type="protein sequence ID" value="CAG9931585.1"/>
    <property type="molecule type" value="Genomic_DNA"/>
</dbReference>
<organism evidence="1 2">
    <name type="scientific">Candidatus Nitrotoga arctica</name>
    <dbReference type="NCBI Taxonomy" id="453162"/>
    <lineage>
        <taxon>Bacteria</taxon>
        <taxon>Pseudomonadati</taxon>
        <taxon>Pseudomonadota</taxon>
        <taxon>Betaproteobacteria</taxon>
        <taxon>Nitrosomonadales</taxon>
        <taxon>Gallionellaceae</taxon>
        <taxon>Candidatus Nitrotoga</taxon>
    </lineage>
</organism>
<reference evidence="1 2" key="1">
    <citation type="submission" date="2021-10" db="EMBL/GenBank/DDBJ databases">
        <authorList>
            <person name="Koch H."/>
        </authorList>
    </citation>
    <scope>NUCLEOTIDE SEQUENCE [LARGE SCALE GENOMIC DNA]</scope>
    <source>
        <strain evidence="1">6680</strain>
    </source>
</reference>
<accession>A0ABM8YVU0</accession>
<evidence type="ECO:0000313" key="1">
    <source>
        <dbReference type="EMBL" id="CAG9931585.1"/>
    </source>
</evidence>
<gene>
    <name evidence="1" type="ORF">NTG6680_0332</name>
</gene>
<keyword evidence="2" id="KW-1185">Reference proteome</keyword>